<sequence length="126" mass="13900">MLRFTALVFALLVWVQAALPGGVERVCRYSGRRVAPCASCPEKEQLQDARLLAQDCCELRQGHPVDLGGVLPTPLDAPSQVYWVALPGEAEWTVPVLLAQPGPRIRAGHDPPPRERLFLSLRQLLI</sequence>
<keyword evidence="2" id="KW-1185">Reference proteome</keyword>
<organism evidence="1 2">
    <name type="scientific">Melittangium boletus DSM 14713</name>
    <dbReference type="NCBI Taxonomy" id="1294270"/>
    <lineage>
        <taxon>Bacteria</taxon>
        <taxon>Pseudomonadati</taxon>
        <taxon>Myxococcota</taxon>
        <taxon>Myxococcia</taxon>
        <taxon>Myxococcales</taxon>
        <taxon>Cystobacterineae</taxon>
        <taxon>Archangiaceae</taxon>
        <taxon>Melittangium</taxon>
    </lineage>
</organism>
<dbReference type="Proteomes" id="UP000217289">
    <property type="component" value="Chromosome"/>
</dbReference>
<evidence type="ECO:0000313" key="1">
    <source>
        <dbReference type="EMBL" id="ATB34327.1"/>
    </source>
</evidence>
<dbReference type="KEGG" id="mbd:MEBOL_007828"/>
<dbReference type="RefSeq" id="WP_095982242.1">
    <property type="nucleotide sequence ID" value="NZ_CP022163.1"/>
</dbReference>
<name>A0A250IT20_9BACT</name>
<gene>
    <name evidence="1" type="ORF">MEBOL_007828</name>
</gene>
<dbReference type="AlphaFoldDB" id="A0A250IT20"/>
<dbReference type="EMBL" id="CP022163">
    <property type="protein sequence ID" value="ATB34327.1"/>
    <property type="molecule type" value="Genomic_DNA"/>
</dbReference>
<proteinExistence type="predicted"/>
<accession>A0A250IT20</accession>
<evidence type="ECO:0000313" key="2">
    <source>
        <dbReference type="Proteomes" id="UP000217289"/>
    </source>
</evidence>
<protein>
    <submittedName>
        <fullName evidence="1">Uncharacterized protein</fullName>
    </submittedName>
</protein>
<reference evidence="1 2" key="1">
    <citation type="submission" date="2017-06" db="EMBL/GenBank/DDBJ databases">
        <authorList>
            <person name="Kim H.J."/>
            <person name="Triplett B.A."/>
        </authorList>
    </citation>
    <scope>NUCLEOTIDE SEQUENCE [LARGE SCALE GENOMIC DNA]</scope>
    <source>
        <strain evidence="1 2">DSM 14713</strain>
    </source>
</reference>
<dbReference type="OrthoDB" id="5518914at2"/>